<dbReference type="InParanoid" id="A0A1C7MXQ2"/>
<comment type="caution">
    <text evidence="1">The sequence shown here is derived from an EMBL/GenBank/DDBJ whole genome shotgun (WGS) entry which is preliminary data.</text>
</comment>
<accession>A0A1C7MXQ2</accession>
<dbReference type="AlphaFoldDB" id="A0A1C7MXQ2"/>
<dbReference type="EMBL" id="LUGH01001131">
    <property type="protein sequence ID" value="OBZ81600.1"/>
    <property type="molecule type" value="Genomic_DNA"/>
</dbReference>
<protein>
    <submittedName>
        <fullName evidence="1">Uncharacterized protein</fullName>
    </submittedName>
</protein>
<sequence length="69" mass="7968">MVTDQLYRASEALPNIPNSIERQSLNTLTREYSIRNKFVVSVTRSDAKKPNLSVCQKWQAKRDEKNRGS</sequence>
<dbReference type="Proteomes" id="UP000093000">
    <property type="component" value="Unassembled WGS sequence"/>
</dbReference>
<reference evidence="1 2" key="1">
    <citation type="submission" date="2016-03" db="EMBL/GenBank/DDBJ databases">
        <title>Choanephora cucurbitarum.</title>
        <authorList>
            <person name="Min B."/>
            <person name="Park H."/>
            <person name="Park J.-H."/>
            <person name="Shin H.-D."/>
            <person name="Choi I.-G."/>
        </authorList>
    </citation>
    <scope>NUCLEOTIDE SEQUENCE [LARGE SCALE GENOMIC DNA]</scope>
    <source>
        <strain evidence="1 2">KUS-F28377</strain>
    </source>
</reference>
<gene>
    <name evidence="1" type="ORF">A0J61_10352</name>
</gene>
<keyword evidence="2" id="KW-1185">Reference proteome</keyword>
<name>A0A1C7MXQ2_9FUNG</name>
<organism evidence="1 2">
    <name type="scientific">Choanephora cucurbitarum</name>
    <dbReference type="NCBI Taxonomy" id="101091"/>
    <lineage>
        <taxon>Eukaryota</taxon>
        <taxon>Fungi</taxon>
        <taxon>Fungi incertae sedis</taxon>
        <taxon>Mucoromycota</taxon>
        <taxon>Mucoromycotina</taxon>
        <taxon>Mucoromycetes</taxon>
        <taxon>Mucorales</taxon>
        <taxon>Mucorineae</taxon>
        <taxon>Choanephoraceae</taxon>
        <taxon>Choanephoroideae</taxon>
        <taxon>Choanephora</taxon>
    </lineage>
</organism>
<evidence type="ECO:0000313" key="1">
    <source>
        <dbReference type="EMBL" id="OBZ81600.1"/>
    </source>
</evidence>
<evidence type="ECO:0000313" key="2">
    <source>
        <dbReference type="Proteomes" id="UP000093000"/>
    </source>
</evidence>
<proteinExistence type="predicted"/>
<dbReference type="OrthoDB" id="2276242at2759"/>